<proteinExistence type="predicted"/>
<feature type="binding site" evidence="8">
    <location>
        <position position="50"/>
    </location>
    <ligand>
        <name>Zn(2+)</name>
        <dbReference type="ChEBI" id="CHEBI:29105"/>
        <note>catalytic</note>
    </ligand>
</feature>
<dbReference type="InterPro" id="IPR041645">
    <property type="entry name" value="ADAMTS_CR_2"/>
</dbReference>
<dbReference type="Gene3D" id="3.40.1620.60">
    <property type="match status" value="1"/>
</dbReference>
<feature type="domain" description="Peptidase M12B" evidence="9">
    <location>
        <begin position="1"/>
        <end position="111"/>
    </location>
</feature>
<evidence type="ECO:0000256" key="8">
    <source>
        <dbReference type="PROSITE-ProRule" id="PRU00276"/>
    </source>
</evidence>
<dbReference type="Proteomes" id="UP000271974">
    <property type="component" value="Unassembled WGS sequence"/>
</dbReference>
<dbReference type="Gene3D" id="3.40.390.10">
    <property type="entry name" value="Collagenase (Catalytic Domain)"/>
    <property type="match status" value="1"/>
</dbReference>
<feature type="non-terminal residue" evidence="10">
    <location>
        <position position="250"/>
    </location>
</feature>
<dbReference type="GO" id="GO:0004222">
    <property type="term" value="F:metalloendopeptidase activity"/>
    <property type="evidence" value="ECO:0007669"/>
    <property type="project" value="InterPro"/>
</dbReference>
<evidence type="ECO:0000259" key="9">
    <source>
        <dbReference type="PROSITE" id="PS50215"/>
    </source>
</evidence>
<evidence type="ECO:0000313" key="10">
    <source>
        <dbReference type="EMBL" id="RUS69838.1"/>
    </source>
</evidence>
<evidence type="ECO:0000313" key="11">
    <source>
        <dbReference type="Proteomes" id="UP000271974"/>
    </source>
</evidence>
<comment type="caution">
    <text evidence="10">The sequence shown here is derived from an EMBL/GenBank/DDBJ whole genome shotgun (WGS) entry which is preliminary data.</text>
</comment>
<dbReference type="PANTHER" id="PTHR11905:SF159">
    <property type="entry name" value="ADAM METALLOPROTEASE"/>
    <property type="match status" value="1"/>
</dbReference>
<dbReference type="PANTHER" id="PTHR11905">
    <property type="entry name" value="ADAM A DISINTEGRIN AND METALLOPROTEASE DOMAIN"/>
    <property type="match status" value="1"/>
</dbReference>
<dbReference type="AlphaFoldDB" id="A0A433SL30"/>
<organism evidence="10 11">
    <name type="scientific">Elysia chlorotica</name>
    <name type="common">Eastern emerald elysia</name>
    <name type="synonym">Sea slug</name>
    <dbReference type="NCBI Taxonomy" id="188477"/>
    <lineage>
        <taxon>Eukaryota</taxon>
        <taxon>Metazoa</taxon>
        <taxon>Spiralia</taxon>
        <taxon>Lophotrochozoa</taxon>
        <taxon>Mollusca</taxon>
        <taxon>Gastropoda</taxon>
        <taxon>Heterobranchia</taxon>
        <taxon>Euthyneura</taxon>
        <taxon>Panpulmonata</taxon>
        <taxon>Sacoglossa</taxon>
        <taxon>Placobranchoidea</taxon>
        <taxon>Plakobranchidae</taxon>
        <taxon>Elysia</taxon>
    </lineage>
</organism>
<evidence type="ECO:0000256" key="4">
    <source>
        <dbReference type="ARBA" id="ARBA00022833"/>
    </source>
</evidence>
<feature type="binding site" evidence="8">
    <location>
        <position position="60"/>
    </location>
    <ligand>
        <name>Zn(2+)</name>
        <dbReference type="ChEBI" id="CHEBI:29105"/>
        <note>catalytic</note>
    </ligand>
</feature>
<sequence>DHYALVTGLDLSGESDGLLGLVTNIPSVCDIDRVSLNELQLPAVAAVMAHELGHCLGSQHDGLTRGFCRDEQQFIMAAFFGGNVPQQNVGNPFRFSKCSIQYFQAALQDKNCLRRDDFRGSPLPSTTPLVGQQFSLDQQCDSFFRGSKACREQITLSAGSWAEICRNALCLFPGPTEFCFPLTPLEFTSCGNRKWCRSGFCVESADAPEKPVDCPAGDNSKKSCDVNSCSTSYDDSTRFIECCDTCRPIK</sequence>
<evidence type="ECO:0000256" key="3">
    <source>
        <dbReference type="ARBA" id="ARBA00022801"/>
    </source>
</evidence>
<dbReference type="EMBL" id="RQTK01001560">
    <property type="protein sequence ID" value="RUS69838.1"/>
    <property type="molecule type" value="Genomic_DNA"/>
</dbReference>
<dbReference type="InterPro" id="IPR024079">
    <property type="entry name" value="MetalloPept_cat_dom_sf"/>
</dbReference>
<evidence type="ECO:0000256" key="7">
    <source>
        <dbReference type="ARBA" id="ARBA00023180"/>
    </source>
</evidence>
<gene>
    <name evidence="10" type="ORF">EGW08_022397</name>
</gene>
<keyword evidence="4 8" id="KW-0862">Zinc</keyword>
<evidence type="ECO:0000256" key="5">
    <source>
        <dbReference type="ARBA" id="ARBA00023049"/>
    </source>
</evidence>
<evidence type="ECO:0000256" key="6">
    <source>
        <dbReference type="ARBA" id="ARBA00023157"/>
    </source>
</evidence>
<keyword evidence="5" id="KW-0482">Metalloprotease</keyword>
<dbReference type="OrthoDB" id="6097485at2759"/>
<keyword evidence="1" id="KW-0645">Protease</keyword>
<feature type="non-terminal residue" evidence="10">
    <location>
        <position position="1"/>
    </location>
</feature>
<dbReference type="Pfam" id="PF01421">
    <property type="entry name" value="Reprolysin"/>
    <property type="match status" value="1"/>
</dbReference>
<accession>A0A433SL30</accession>
<reference evidence="10 11" key="1">
    <citation type="submission" date="2019-01" db="EMBL/GenBank/DDBJ databases">
        <title>A draft genome assembly of the solar-powered sea slug Elysia chlorotica.</title>
        <authorList>
            <person name="Cai H."/>
            <person name="Li Q."/>
            <person name="Fang X."/>
            <person name="Li J."/>
            <person name="Curtis N.E."/>
            <person name="Altenburger A."/>
            <person name="Shibata T."/>
            <person name="Feng M."/>
            <person name="Maeda T."/>
            <person name="Schwartz J.A."/>
            <person name="Shigenobu S."/>
            <person name="Lundholm N."/>
            <person name="Nishiyama T."/>
            <person name="Yang H."/>
            <person name="Hasebe M."/>
            <person name="Li S."/>
            <person name="Pierce S.K."/>
            <person name="Wang J."/>
        </authorList>
    </citation>
    <scope>NUCLEOTIDE SEQUENCE [LARGE SCALE GENOMIC DNA]</scope>
    <source>
        <strain evidence="10">EC2010</strain>
        <tissue evidence="10">Whole organism of an adult</tissue>
    </source>
</reference>
<comment type="caution">
    <text evidence="8">Lacks conserved residue(s) required for the propagation of feature annotation.</text>
</comment>
<dbReference type="SUPFAM" id="SSF55486">
    <property type="entry name" value="Metalloproteases ('zincins'), catalytic domain"/>
    <property type="match status" value="1"/>
</dbReference>
<dbReference type="GO" id="GO:0006508">
    <property type="term" value="P:proteolysis"/>
    <property type="evidence" value="ECO:0007669"/>
    <property type="project" value="UniProtKB-KW"/>
</dbReference>
<keyword evidence="7" id="KW-0325">Glycoprotein</keyword>
<protein>
    <recommendedName>
        <fullName evidence="9">Peptidase M12B domain-containing protein</fullName>
    </recommendedName>
</protein>
<evidence type="ECO:0000256" key="1">
    <source>
        <dbReference type="ARBA" id="ARBA00022670"/>
    </source>
</evidence>
<dbReference type="PROSITE" id="PS50215">
    <property type="entry name" value="ADAM_MEPRO"/>
    <property type="match status" value="1"/>
</dbReference>
<dbReference type="InterPro" id="IPR001590">
    <property type="entry name" value="Peptidase_M12B"/>
</dbReference>
<feature type="active site" evidence="8">
    <location>
        <position position="51"/>
    </location>
</feature>
<evidence type="ECO:0000256" key="2">
    <source>
        <dbReference type="ARBA" id="ARBA00022723"/>
    </source>
</evidence>
<keyword evidence="11" id="KW-1185">Reference proteome</keyword>
<dbReference type="Pfam" id="PF17771">
    <property type="entry name" value="ADAMTS_CR_2"/>
    <property type="match status" value="1"/>
</dbReference>
<keyword evidence="3" id="KW-0378">Hydrolase</keyword>
<keyword evidence="6" id="KW-1015">Disulfide bond</keyword>
<dbReference type="GO" id="GO:0046872">
    <property type="term" value="F:metal ion binding"/>
    <property type="evidence" value="ECO:0007669"/>
    <property type="project" value="UniProtKB-KW"/>
</dbReference>
<feature type="binding site" evidence="8">
    <location>
        <position position="54"/>
    </location>
    <ligand>
        <name>Zn(2+)</name>
        <dbReference type="ChEBI" id="CHEBI:29105"/>
        <note>catalytic</note>
    </ligand>
</feature>
<keyword evidence="2 8" id="KW-0479">Metal-binding</keyword>
<name>A0A433SL30_ELYCH</name>